<dbReference type="InterPro" id="IPR002890">
    <property type="entry name" value="MG2"/>
</dbReference>
<name>A0A834R5M3_SARSC</name>
<evidence type="ECO:0000256" key="4">
    <source>
        <dbReference type="SAM" id="MobiDB-lite"/>
    </source>
</evidence>
<dbReference type="Gene3D" id="6.20.50.160">
    <property type="match status" value="1"/>
</dbReference>
<dbReference type="SUPFAM" id="SSF48239">
    <property type="entry name" value="Terpenoid cyclases/Protein prenyltransferases"/>
    <property type="match status" value="1"/>
</dbReference>
<dbReference type="Gene3D" id="2.60.40.10">
    <property type="entry name" value="Immunoglobulins"/>
    <property type="match status" value="2"/>
</dbReference>
<dbReference type="Gene3D" id="2.60.40.1940">
    <property type="match status" value="1"/>
</dbReference>
<dbReference type="Gene3D" id="2.60.120.1540">
    <property type="match status" value="1"/>
</dbReference>
<dbReference type="PANTHER" id="PTHR11412">
    <property type="entry name" value="MACROGLOBULIN / COMPLEMENT"/>
    <property type="match status" value="1"/>
</dbReference>
<dbReference type="InterPro" id="IPR009048">
    <property type="entry name" value="A-macroglobulin_rcpt-bd"/>
</dbReference>
<gene>
    <name evidence="8" type="ORF">SSS_5875</name>
</gene>
<dbReference type="InterPro" id="IPR036595">
    <property type="entry name" value="A-macroglobulin_rcpt-bd_sf"/>
</dbReference>
<evidence type="ECO:0000313" key="10">
    <source>
        <dbReference type="Proteomes" id="UP000070412"/>
    </source>
</evidence>
<feature type="compositionally biased region" description="Low complexity" evidence="4">
    <location>
        <begin position="1512"/>
        <end position="1539"/>
    </location>
</feature>
<dbReference type="Gene3D" id="2.60.40.690">
    <property type="entry name" value="Alpha-macroglobulin, receptor-binding domain"/>
    <property type="match status" value="2"/>
</dbReference>
<dbReference type="InterPro" id="IPR011626">
    <property type="entry name" value="Alpha-macroglobulin_TED"/>
</dbReference>
<dbReference type="Pfam" id="PF07678">
    <property type="entry name" value="TED_complement"/>
    <property type="match status" value="1"/>
</dbReference>
<sequence>MLPRIIQYSTHCIIVLWIVFFTRNRLSTIRCQFILVPNRLDSNNFLNQFILLSSQPAENRIRTNITIGLDQNLSDVLLRKSIEFTEGIKKVQFDEDAISTVVPNSDGSEKTSKIKKRIANSRKLFVKSDLLANGQTKDFNLNENILIYFQTDKPIYRSTETVRFRLLLTDANLMPIESNCNLTIKNHQKVKLDFAKLSLTKPYYFADYSFDLPLITKTGIWNADVLCGRAVKDDLRFEVREYTVPVMKVDIETPSYLLYTSQSLSIRLNATYFYGKPVNGYVYFSIFIKNETHTDKLNTNLFCIKDGHLRIDLKENLFSRNIISPKLIFLEAIITDLSTETKEKIKSKNIKLVQSPFKISLRFLNRFYKTKLANYIAKIQQIEITDVDDKPVENVPLDVEITSKSEIDIKPYQVNGNDDIFRTDEHGLVILTFRIDTVLEDLKMKIKTIDPNYSDSEQTSKETSLNYFDEKDLILISNQRKIFYTADELFFSSIVTYGDISDENLFYILISKGHILEMSKIVDKQINFYITNRMAPYVRILVLGLTGNQTLVADSFRIQVVQKQCGVDVEIKDKILPPGANLLLKLRGQLNDIVALNAVDQSVSALTGKQSSMVSKQKFLQYLERNDFGLDRIGGKNSLEIIKNAGFQIFGVEDQRSLNHRKKRIKRNHSSYSESEILGFCSRQHFCCWLALHQPQHKSCQQGRSLIASYSKRTKNECERIYFECCLCRQRGRSIFMASSLFTKFFSPIFMKTAMAYAKNKQKEPQSPDESKAIINGLTQDYDDEFVRYDFRDSWLFDLVKLEENEQEISVPTPHSITRWSISSLSISPKNGLCFHPDHRLTIYKPFFIHLSVPQYIVLYEKAEVLATIFNYLPEDLNLHLFFYYVEGICSEADKILEKISINMKVKANSSATKAFPIIPIQVGVFTIKLMASSHYYRRSMSDVILKNITVVFPGVVKEQSQSFDLDPTNRAKRETRVHNNYTSTSQVTSVIDPENLYQKIDIFLNKSDDKIIPGTMRHKLSFIGQKFNPTIKSMEELENLITKPKGCGEQNMYYMAFNLYTLMYLDKIGKLNHTIQSRATIYLQRAYRQQMNFRKDDGSFSAFMNRPSSIWLTAFISKVFCQSANYMKNFETGVIIDAIKWLQKQQNQNGSWTEIYPILHSRALGGVDQDDQTLTAYILIALNQCDNFFNSKQDERYQKMNLNDTIQQTVAYLIRHQMNRMDLEQNSYSLALSTYALLFQHNRRQLRSLIDQLMHHSDLYRDLQNNYLFYDNSHSTETTSYALLALTQARLEKSDLASNLSNWLLLQDKDGTFDNTQDTIIALEALSFYHMALTSKLRMMEYKLVSNVSFNSRPKRSIEFNEDNIDLLHSMEVDANTNDINIVTIGNGFGKVELLTIYNVYEPSSICSFDLEVTLKASQKSVVQNSNFDANVFFDESSQQAVMKELKIPQYESIDFVNPINVCDSKTHLVRTKRAFWATILQRIRLNQRKATSIDDQEQHNAKPLMQNDQPSTSAQSSSSFPPSTSPSSSSSSSLSSSIDEDDECQATLSKLPNLGQENLNIKIMSICLRRMNDDKGMVILEVSLISGYKVAKEDLENLKKNVSFIEFYEIVGSKVIFYFMSIPHARRICLCFRIYQQHIVEDIQSALVKVYDYYKSGSSCSRLYTDVRMPKSLDYVCKNESCRCVINKRCPSKIIKEINKLTVSDITKAFGFFKKKICSHSFAVVAKITEQEIQKKFHLISLSVEKIIRQNGDVYSKIRLKRIIKIRLHPECSVFDKGNELFLIYDFNQLMPLIDGESILHLYDFHRSVINEFLEMLENDNCS</sequence>
<reference evidence="10" key="1">
    <citation type="journal article" date="2020" name="PLoS Negl. Trop. Dis.">
        <title>High-quality nuclear genome for Sarcoptes scabiei-A critical resource for a neglected parasite.</title>
        <authorList>
            <person name="Korhonen P.K."/>
            <person name="Gasser R.B."/>
            <person name="Ma G."/>
            <person name="Wang T."/>
            <person name="Stroehlein A.J."/>
            <person name="Young N.D."/>
            <person name="Ang C.S."/>
            <person name="Fernando D.D."/>
            <person name="Lu H.C."/>
            <person name="Taylor S."/>
            <person name="Reynolds S.L."/>
            <person name="Mofiz E."/>
            <person name="Najaraj S.H."/>
            <person name="Gowda H."/>
            <person name="Madugundu A."/>
            <person name="Renuse S."/>
            <person name="Holt D."/>
            <person name="Pandey A."/>
            <person name="Papenfuss A.T."/>
            <person name="Fischer K."/>
        </authorList>
    </citation>
    <scope>NUCLEOTIDE SEQUENCE [LARGE SCALE GENOMIC DNA]</scope>
</reference>
<dbReference type="InterPro" id="IPR008930">
    <property type="entry name" value="Terpenoid_cyclase/PrenylTrfase"/>
</dbReference>
<evidence type="ECO:0000313" key="8">
    <source>
        <dbReference type="EMBL" id="KAF7487838.1"/>
    </source>
</evidence>
<dbReference type="Pfam" id="PF07703">
    <property type="entry name" value="A2M_BRD"/>
    <property type="match status" value="1"/>
</dbReference>
<dbReference type="Pfam" id="PF00207">
    <property type="entry name" value="A2M"/>
    <property type="match status" value="1"/>
</dbReference>
<evidence type="ECO:0000256" key="2">
    <source>
        <dbReference type="ARBA" id="ARBA00022525"/>
    </source>
</evidence>
<dbReference type="Gene3D" id="2.60.40.1930">
    <property type="match status" value="3"/>
</dbReference>
<evidence type="ECO:0000259" key="6">
    <source>
        <dbReference type="SMART" id="SM01360"/>
    </source>
</evidence>
<dbReference type="InterPro" id="IPR040839">
    <property type="entry name" value="MG4"/>
</dbReference>
<dbReference type="PANTHER" id="PTHR11412:SF166">
    <property type="entry name" value="NTR DOMAIN-CONTAINING PROTEIN"/>
    <property type="match status" value="1"/>
</dbReference>
<organism evidence="8">
    <name type="scientific">Sarcoptes scabiei</name>
    <name type="common">Itch mite</name>
    <name type="synonym">Acarus scabiei</name>
    <dbReference type="NCBI Taxonomy" id="52283"/>
    <lineage>
        <taxon>Eukaryota</taxon>
        <taxon>Metazoa</taxon>
        <taxon>Ecdysozoa</taxon>
        <taxon>Arthropoda</taxon>
        <taxon>Chelicerata</taxon>
        <taxon>Arachnida</taxon>
        <taxon>Acari</taxon>
        <taxon>Acariformes</taxon>
        <taxon>Sarcoptiformes</taxon>
        <taxon>Astigmata</taxon>
        <taxon>Psoroptidia</taxon>
        <taxon>Sarcoptoidea</taxon>
        <taxon>Sarcoptidae</taxon>
        <taxon>Sarcoptinae</taxon>
        <taxon>Sarcoptes</taxon>
    </lineage>
</organism>
<feature type="domain" description="Alpha-2-macroglobulin bait region" evidence="5">
    <location>
        <begin position="474"/>
        <end position="606"/>
    </location>
</feature>
<feature type="region of interest" description="Disordered" evidence="4">
    <location>
        <begin position="1492"/>
        <end position="1540"/>
    </location>
</feature>
<dbReference type="GO" id="GO:0004866">
    <property type="term" value="F:endopeptidase inhibitor activity"/>
    <property type="evidence" value="ECO:0007669"/>
    <property type="project" value="InterPro"/>
</dbReference>
<keyword evidence="2" id="KW-0964">Secreted</keyword>
<dbReference type="Pfam" id="PF17791">
    <property type="entry name" value="MG3"/>
    <property type="match status" value="1"/>
</dbReference>
<evidence type="ECO:0000256" key="3">
    <source>
        <dbReference type="ARBA" id="ARBA00023157"/>
    </source>
</evidence>
<dbReference type="InterPro" id="IPR011625">
    <property type="entry name" value="A2M_N_BRD"/>
</dbReference>
<feature type="domain" description="Alpha-2-macroglobulin" evidence="6">
    <location>
        <begin position="794"/>
        <end position="883"/>
    </location>
</feature>
<evidence type="ECO:0000313" key="9">
    <source>
        <dbReference type="EnsemblMetazoa" id="KAF7487838.1"/>
    </source>
</evidence>
<evidence type="ECO:0000259" key="7">
    <source>
        <dbReference type="SMART" id="SM01361"/>
    </source>
</evidence>
<dbReference type="Gene3D" id="2.20.130.20">
    <property type="match status" value="1"/>
</dbReference>
<dbReference type="InterPro" id="IPR047565">
    <property type="entry name" value="Alpha-macroglob_thiol-ester_cl"/>
</dbReference>
<dbReference type="Pfam" id="PF17789">
    <property type="entry name" value="MG4"/>
    <property type="match status" value="1"/>
</dbReference>
<proteinExistence type="predicted"/>
<dbReference type="Pfam" id="PF07677">
    <property type="entry name" value="A2M_recep"/>
    <property type="match status" value="1"/>
</dbReference>
<dbReference type="EMBL" id="WVUK01000066">
    <property type="protein sequence ID" value="KAF7487838.1"/>
    <property type="molecule type" value="Genomic_DNA"/>
</dbReference>
<dbReference type="EnsemblMetazoa" id="SSS_5875s_mrna">
    <property type="protein sequence ID" value="KAF7487838.1"/>
    <property type="gene ID" value="SSS_5875"/>
</dbReference>
<dbReference type="OrthoDB" id="6359008at2759"/>
<dbReference type="Gene3D" id="1.50.10.20">
    <property type="match status" value="1"/>
</dbReference>
<dbReference type="Proteomes" id="UP000070412">
    <property type="component" value="Unassembled WGS sequence"/>
</dbReference>
<dbReference type="Pfam" id="PF01835">
    <property type="entry name" value="MG2"/>
    <property type="match status" value="1"/>
</dbReference>
<feature type="domain" description="Alpha-macroglobulin receptor-binding" evidence="7">
    <location>
        <begin position="1577"/>
        <end position="1666"/>
    </location>
</feature>
<accession>A0A834R5M3</accession>
<keyword evidence="10" id="KW-1185">Reference proteome</keyword>
<dbReference type="InterPro" id="IPR001599">
    <property type="entry name" value="Macroglobln_a2"/>
</dbReference>
<dbReference type="InterPro" id="IPR019742">
    <property type="entry name" value="MacrogloblnA2_CS"/>
</dbReference>
<comment type="subcellular location">
    <subcellularLocation>
        <location evidence="1">Secreted</location>
    </subcellularLocation>
</comment>
<dbReference type="SMART" id="SM01361">
    <property type="entry name" value="A2M_recep"/>
    <property type="match status" value="1"/>
</dbReference>
<dbReference type="InterPro" id="IPR050473">
    <property type="entry name" value="A2M/Complement_sys"/>
</dbReference>
<dbReference type="GO" id="GO:0005615">
    <property type="term" value="C:extracellular space"/>
    <property type="evidence" value="ECO:0007669"/>
    <property type="project" value="InterPro"/>
</dbReference>
<keyword evidence="3" id="KW-1015">Disulfide bond</keyword>
<reference evidence="9" key="3">
    <citation type="submission" date="2022-06" db="UniProtKB">
        <authorList>
            <consortium name="EnsemblMetazoa"/>
        </authorList>
    </citation>
    <scope>IDENTIFICATION</scope>
</reference>
<dbReference type="SMART" id="SM01419">
    <property type="entry name" value="Thiol-ester_cl"/>
    <property type="match status" value="1"/>
</dbReference>
<dbReference type="PROSITE" id="PS00477">
    <property type="entry name" value="ALPHA_2_MACROGLOBULIN"/>
    <property type="match status" value="1"/>
</dbReference>
<dbReference type="InterPro" id="IPR041555">
    <property type="entry name" value="MG3"/>
</dbReference>
<protein>
    <submittedName>
        <fullName evidence="8">Venom factor 1</fullName>
    </submittedName>
</protein>
<dbReference type="InterPro" id="IPR013783">
    <property type="entry name" value="Ig-like_fold"/>
</dbReference>
<evidence type="ECO:0000256" key="1">
    <source>
        <dbReference type="ARBA" id="ARBA00004613"/>
    </source>
</evidence>
<dbReference type="SMART" id="SM01359">
    <property type="entry name" value="A2M_N_2"/>
    <property type="match status" value="1"/>
</dbReference>
<reference evidence="8" key="2">
    <citation type="submission" date="2020-01" db="EMBL/GenBank/DDBJ databases">
        <authorList>
            <person name="Korhonen P.K.K."/>
            <person name="Guangxu M.G."/>
            <person name="Wang T.W."/>
            <person name="Stroehlein A.J.S."/>
            <person name="Young N.D."/>
            <person name="Ang C.-S.A."/>
            <person name="Fernando D.W.F."/>
            <person name="Lu H.L."/>
            <person name="Taylor S.T."/>
            <person name="Ehtesham M.E.M."/>
            <person name="Najaraj S.H.N."/>
            <person name="Harsha G.H.G."/>
            <person name="Madugundu A.M."/>
            <person name="Renuse S.R."/>
            <person name="Holt D.H."/>
            <person name="Pandey A.P."/>
            <person name="Papenfuss A.P."/>
            <person name="Gasser R.B.G."/>
            <person name="Fischer K.F."/>
        </authorList>
    </citation>
    <scope>NUCLEOTIDE SEQUENCE</scope>
    <source>
        <strain evidence="8">SSS_KF_BRIS2020</strain>
    </source>
</reference>
<dbReference type="SMART" id="SM01360">
    <property type="entry name" value="A2M"/>
    <property type="match status" value="1"/>
</dbReference>
<dbReference type="SUPFAM" id="SSF49410">
    <property type="entry name" value="Alpha-macroglobulin receptor domain"/>
    <property type="match status" value="1"/>
</dbReference>
<evidence type="ECO:0000259" key="5">
    <source>
        <dbReference type="SMART" id="SM01359"/>
    </source>
</evidence>